<feature type="binding site" evidence="10">
    <location>
        <position position="502"/>
    </location>
    <ligand>
        <name>substrate</name>
    </ligand>
</feature>
<proteinExistence type="inferred from homology"/>
<evidence type="ECO:0000256" key="11">
    <source>
        <dbReference type="SAM" id="MobiDB-lite"/>
    </source>
</evidence>
<evidence type="ECO:0000256" key="3">
    <source>
        <dbReference type="ARBA" id="ARBA00022722"/>
    </source>
</evidence>
<dbReference type="Pfam" id="PF06087">
    <property type="entry name" value="Tyr-DNA_phospho"/>
    <property type="match status" value="1"/>
</dbReference>
<dbReference type="GO" id="GO:0017005">
    <property type="term" value="F:3'-tyrosyl-DNA phosphodiesterase activity"/>
    <property type="evidence" value="ECO:0007669"/>
    <property type="project" value="TreeGrafter"/>
</dbReference>
<dbReference type="Gene3D" id="3.30.870.10">
    <property type="entry name" value="Endonuclease Chain A"/>
    <property type="match status" value="2"/>
</dbReference>
<keyword evidence="4" id="KW-0227">DNA damage</keyword>
<dbReference type="Proteomes" id="UP000054196">
    <property type="component" value="Unassembled WGS sequence"/>
</dbReference>
<dbReference type="PANTHER" id="PTHR12415">
    <property type="entry name" value="TYROSYL-DNA PHOSPHODIESTERASE 1"/>
    <property type="match status" value="1"/>
</dbReference>
<sequence>DHHRAIALSLQDTRPSSMGTRDVINVDDDSDDEFQAQLAQALKLSAAQQPAPSAATTEPQDIADIKENAPPATTTSFLSDRAQLEKERLARQKRLRGDVNAGSNDNNDDDEDDEDRGPTAKRRAIEFPPSSKRRVRVDPALSSASGPSTSSRTTEMEPMFWNGEIRQTANAHVDPRKDTKPTFRLTEIIGKKSDVKFAIIAGYCIDWAWLYHFFEPSTPVVVVAQPDTTGARSVKEVLPNWIRTTPPLRGGRGCMHMKFMLLFYRTGRLRVVISTANFIDYDWRDIENTVWVQDVPLRQTPIRYDHKATDFPATFERVFKALNVEAALQALTINDHPDIPLPSVTDLRTKWDFSKVKAHLVASVAGKHEGWPEVIRNGHTALMKAVRDMGARAGKGREVELECQGSSIGTYSTQWMNEFHYSCRGESAEDWLDQPKTRRAKLPWPPVKIVFPSLATVQASRLGEKGGGTIFCRSNQWQAEKFPRELFHDSRSKRGPVLMHSKMVLATFRPKGGQSTLVDSDSETESETESESDEEVKIVEPKERKKKLVGWIYVGSHNFTPSAWGNLSGSAFGPIMNITNYEIGIVLPLTSGKEADAIACWERPPRKYVPGKDVPWVRNLLE</sequence>
<dbReference type="GO" id="GO:0005634">
    <property type="term" value="C:nucleus"/>
    <property type="evidence" value="ECO:0007669"/>
    <property type="project" value="UniProtKB-SubCell"/>
</dbReference>
<evidence type="ECO:0000256" key="6">
    <source>
        <dbReference type="ARBA" id="ARBA00022839"/>
    </source>
</evidence>
<evidence type="ECO:0000313" key="13">
    <source>
        <dbReference type="Proteomes" id="UP000054196"/>
    </source>
</evidence>
<dbReference type="CDD" id="cd09123">
    <property type="entry name" value="PLDc_Tdp1_2"/>
    <property type="match status" value="1"/>
</dbReference>
<dbReference type="GO" id="GO:0004527">
    <property type="term" value="F:exonuclease activity"/>
    <property type="evidence" value="ECO:0007669"/>
    <property type="project" value="UniProtKB-KW"/>
</dbReference>
<dbReference type="AlphaFoldDB" id="R7S5B3"/>
<dbReference type="CDD" id="cd09122">
    <property type="entry name" value="PLDc_Tdp1_1"/>
    <property type="match status" value="1"/>
</dbReference>
<evidence type="ECO:0000256" key="4">
    <source>
        <dbReference type="ARBA" id="ARBA00022763"/>
    </source>
</evidence>
<dbReference type="EMBL" id="JH687551">
    <property type="protein sequence ID" value="EIN05149.1"/>
    <property type="molecule type" value="Genomic_DNA"/>
</dbReference>
<keyword evidence="7" id="KW-0234">DNA repair</keyword>
<keyword evidence="13" id="KW-1185">Reference proteome</keyword>
<evidence type="ECO:0000256" key="7">
    <source>
        <dbReference type="ARBA" id="ARBA00023204"/>
    </source>
</evidence>
<evidence type="ECO:0000256" key="10">
    <source>
        <dbReference type="PIRSR" id="PIRSR610347-2"/>
    </source>
</evidence>
<organism evidence="12 13">
    <name type="scientific">Punctularia strigosozonata (strain HHB-11173)</name>
    <name type="common">White-rot fungus</name>
    <dbReference type="NCBI Taxonomy" id="741275"/>
    <lineage>
        <taxon>Eukaryota</taxon>
        <taxon>Fungi</taxon>
        <taxon>Dikarya</taxon>
        <taxon>Basidiomycota</taxon>
        <taxon>Agaricomycotina</taxon>
        <taxon>Agaricomycetes</taxon>
        <taxon>Corticiales</taxon>
        <taxon>Punctulariaceae</taxon>
        <taxon>Punctularia</taxon>
    </lineage>
</organism>
<feature type="active site" description="Proton donor/acceptor" evidence="9">
    <location>
        <position position="500"/>
    </location>
</feature>
<keyword evidence="3" id="KW-0540">Nuclease</keyword>
<dbReference type="PANTHER" id="PTHR12415:SF0">
    <property type="entry name" value="TYROSYL-DNA PHOSPHODIESTERASE 1"/>
    <property type="match status" value="1"/>
</dbReference>
<dbReference type="GO" id="GO:0003697">
    <property type="term" value="F:single-stranded DNA binding"/>
    <property type="evidence" value="ECO:0007669"/>
    <property type="project" value="TreeGrafter"/>
</dbReference>
<dbReference type="GO" id="GO:0003690">
    <property type="term" value="F:double-stranded DNA binding"/>
    <property type="evidence" value="ECO:0007669"/>
    <property type="project" value="TreeGrafter"/>
</dbReference>
<comment type="subcellular location">
    <subcellularLocation>
        <location evidence="1">Nucleus</location>
    </subcellularLocation>
</comment>
<dbReference type="KEGG" id="psq:PUNSTDRAFT_74951"/>
<feature type="region of interest" description="Disordered" evidence="11">
    <location>
        <begin position="512"/>
        <end position="535"/>
    </location>
</feature>
<evidence type="ECO:0000256" key="2">
    <source>
        <dbReference type="ARBA" id="ARBA00010205"/>
    </source>
</evidence>
<dbReference type="InterPro" id="IPR010347">
    <property type="entry name" value="Tdp1"/>
</dbReference>
<evidence type="ECO:0000256" key="1">
    <source>
        <dbReference type="ARBA" id="ARBA00004123"/>
    </source>
</evidence>
<feature type="binding site" evidence="10">
    <location>
        <position position="258"/>
    </location>
    <ligand>
        <name>substrate</name>
    </ligand>
</feature>
<dbReference type="HOGENOM" id="CLU_007773_3_0_1"/>
<keyword evidence="6" id="KW-0269">Exonuclease</keyword>
<evidence type="ECO:0000256" key="9">
    <source>
        <dbReference type="PIRSR" id="PIRSR610347-1"/>
    </source>
</evidence>
<gene>
    <name evidence="12" type="ORF">PUNSTDRAFT_74951</name>
</gene>
<dbReference type="GO" id="GO:0006281">
    <property type="term" value="P:DNA repair"/>
    <property type="evidence" value="ECO:0007669"/>
    <property type="project" value="UniProtKB-KW"/>
</dbReference>
<feature type="compositionally biased region" description="Acidic residues" evidence="11">
    <location>
        <begin position="520"/>
        <end position="534"/>
    </location>
</feature>
<evidence type="ECO:0000313" key="12">
    <source>
        <dbReference type="EMBL" id="EIN05149.1"/>
    </source>
</evidence>
<dbReference type="eggNOG" id="KOG2031">
    <property type="taxonomic scope" value="Eukaryota"/>
</dbReference>
<keyword evidence="8" id="KW-0539">Nucleus</keyword>
<dbReference type="RefSeq" id="XP_007387552.1">
    <property type="nucleotide sequence ID" value="XM_007387490.1"/>
</dbReference>
<evidence type="ECO:0000256" key="8">
    <source>
        <dbReference type="ARBA" id="ARBA00023242"/>
    </source>
</evidence>
<feature type="compositionally biased region" description="Polar residues" evidence="11">
    <location>
        <begin position="10"/>
        <end position="19"/>
    </location>
</feature>
<name>R7S5B3_PUNST</name>
<feature type="non-terminal residue" evidence="12">
    <location>
        <position position="1"/>
    </location>
</feature>
<feature type="region of interest" description="Disordered" evidence="11">
    <location>
        <begin position="44"/>
        <end position="155"/>
    </location>
</feature>
<protein>
    <submittedName>
        <fullName evidence="12">Phospholipase D/nuclease</fullName>
    </submittedName>
</protein>
<keyword evidence="5" id="KW-0378">Hydrolase</keyword>
<feature type="compositionally biased region" description="Low complexity" evidence="11">
    <location>
        <begin position="142"/>
        <end position="153"/>
    </location>
</feature>
<dbReference type="GeneID" id="18885539"/>
<comment type="similarity">
    <text evidence="2">Belongs to the tyrosyl-DNA phosphodiesterase family.</text>
</comment>
<dbReference type="SUPFAM" id="SSF56024">
    <property type="entry name" value="Phospholipase D/nuclease"/>
    <property type="match status" value="2"/>
</dbReference>
<dbReference type="OMA" id="FPPMDGQ"/>
<reference evidence="13" key="1">
    <citation type="journal article" date="2012" name="Science">
        <title>The Paleozoic origin of enzymatic lignin decomposition reconstructed from 31 fungal genomes.</title>
        <authorList>
            <person name="Floudas D."/>
            <person name="Binder M."/>
            <person name="Riley R."/>
            <person name="Barry K."/>
            <person name="Blanchette R.A."/>
            <person name="Henrissat B."/>
            <person name="Martinez A.T."/>
            <person name="Otillar R."/>
            <person name="Spatafora J.W."/>
            <person name="Yadav J.S."/>
            <person name="Aerts A."/>
            <person name="Benoit I."/>
            <person name="Boyd A."/>
            <person name="Carlson A."/>
            <person name="Copeland A."/>
            <person name="Coutinho P.M."/>
            <person name="de Vries R.P."/>
            <person name="Ferreira P."/>
            <person name="Findley K."/>
            <person name="Foster B."/>
            <person name="Gaskell J."/>
            <person name="Glotzer D."/>
            <person name="Gorecki P."/>
            <person name="Heitman J."/>
            <person name="Hesse C."/>
            <person name="Hori C."/>
            <person name="Igarashi K."/>
            <person name="Jurgens J.A."/>
            <person name="Kallen N."/>
            <person name="Kersten P."/>
            <person name="Kohler A."/>
            <person name="Kuees U."/>
            <person name="Kumar T.K.A."/>
            <person name="Kuo A."/>
            <person name="LaButti K."/>
            <person name="Larrondo L.F."/>
            <person name="Lindquist E."/>
            <person name="Ling A."/>
            <person name="Lombard V."/>
            <person name="Lucas S."/>
            <person name="Lundell T."/>
            <person name="Martin R."/>
            <person name="McLaughlin D.J."/>
            <person name="Morgenstern I."/>
            <person name="Morin E."/>
            <person name="Murat C."/>
            <person name="Nagy L.G."/>
            <person name="Nolan M."/>
            <person name="Ohm R.A."/>
            <person name="Patyshakuliyeva A."/>
            <person name="Rokas A."/>
            <person name="Ruiz-Duenas F.J."/>
            <person name="Sabat G."/>
            <person name="Salamov A."/>
            <person name="Samejima M."/>
            <person name="Schmutz J."/>
            <person name="Slot J.C."/>
            <person name="St John F."/>
            <person name="Stenlid J."/>
            <person name="Sun H."/>
            <person name="Sun S."/>
            <person name="Syed K."/>
            <person name="Tsang A."/>
            <person name="Wiebenga A."/>
            <person name="Young D."/>
            <person name="Pisabarro A."/>
            <person name="Eastwood D.C."/>
            <person name="Martin F."/>
            <person name="Cullen D."/>
            <person name="Grigoriev I.V."/>
            <person name="Hibbett D.S."/>
        </authorList>
    </citation>
    <scope>NUCLEOTIDE SEQUENCE [LARGE SCALE GENOMIC DNA]</scope>
    <source>
        <strain evidence="13">HHB-11173 SS5</strain>
    </source>
</reference>
<accession>R7S5B3</accession>
<feature type="compositionally biased region" description="Low complexity" evidence="11">
    <location>
        <begin position="44"/>
        <end position="57"/>
    </location>
</feature>
<evidence type="ECO:0000256" key="5">
    <source>
        <dbReference type="ARBA" id="ARBA00022801"/>
    </source>
</evidence>
<dbReference type="OrthoDB" id="47785at2759"/>
<feature type="compositionally biased region" description="Acidic residues" evidence="11">
    <location>
        <begin position="106"/>
        <end position="115"/>
    </location>
</feature>
<feature type="region of interest" description="Disordered" evidence="11">
    <location>
        <begin position="1"/>
        <end position="30"/>
    </location>
</feature>
<feature type="active site" description="Nucleophile" evidence="9">
    <location>
        <position position="256"/>
    </location>
</feature>